<dbReference type="InterPro" id="IPR042971">
    <property type="entry name" value="LEA_SMP"/>
</dbReference>
<feature type="compositionally biased region" description="Basic and acidic residues" evidence="3">
    <location>
        <begin position="63"/>
        <end position="72"/>
    </location>
</feature>
<dbReference type="InParanoid" id="A0A1U8BJB0"/>
<keyword evidence="2" id="KW-0677">Repeat</keyword>
<dbReference type="OMA" id="MMQMAEN"/>
<feature type="region of interest" description="Disordered" evidence="3">
    <location>
        <begin position="1"/>
        <end position="78"/>
    </location>
</feature>
<feature type="domain" description="SMP" evidence="4">
    <location>
        <begin position="111"/>
        <end position="168"/>
    </location>
</feature>
<sequence>MSQQQPQRPQATEEPIKYGTYPQFPGNLQPNPSHLKMQSAENRVLGQTQKGSPASVMQSAAARNERAGHGDDTDITTNEGLTVAENDGAGNRIVNESIADQVVGQFKRDPITIGEALEATAVTVGDISVDKSDAAAIRAAELRATGGDTISQGGVAAAAQSAATVNAQTMRHEEKIKIGDVLMDAAIKLPGDRPATREDAEEVAGAEMRENPKSATHPSGVAASVAAAARLNKDKWME</sequence>
<dbReference type="eggNOG" id="ENOG502QPSX">
    <property type="taxonomic scope" value="Eukaryota"/>
</dbReference>
<reference evidence="6" key="1">
    <citation type="submission" date="2025-08" db="UniProtKB">
        <authorList>
            <consortium name="RefSeq"/>
        </authorList>
    </citation>
    <scope>IDENTIFICATION</scope>
</reference>
<evidence type="ECO:0000259" key="4">
    <source>
        <dbReference type="Pfam" id="PF04927"/>
    </source>
</evidence>
<evidence type="ECO:0000256" key="1">
    <source>
        <dbReference type="ARBA" id="ARBA00010733"/>
    </source>
</evidence>
<dbReference type="InterPro" id="IPR007011">
    <property type="entry name" value="LEA_SMP_dom"/>
</dbReference>
<dbReference type="RefSeq" id="XP_010277174.1">
    <property type="nucleotide sequence ID" value="XM_010278872.2"/>
</dbReference>
<dbReference type="GeneID" id="104611694"/>
<evidence type="ECO:0000313" key="5">
    <source>
        <dbReference type="Proteomes" id="UP000189703"/>
    </source>
</evidence>
<accession>A0A1U8BJB0</accession>
<dbReference type="PANTHER" id="PTHR31174:SF7">
    <property type="entry name" value="LATE EMBRYOGENESIS ABUNDANT PROTEIN 31-RELATED"/>
    <property type="match status" value="1"/>
</dbReference>
<evidence type="ECO:0000256" key="2">
    <source>
        <dbReference type="ARBA" id="ARBA00022737"/>
    </source>
</evidence>
<keyword evidence="5" id="KW-1185">Reference proteome</keyword>
<gene>
    <name evidence="6" type="primary">LOC104611694</name>
</gene>
<evidence type="ECO:0000256" key="3">
    <source>
        <dbReference type="SAM" id="MobiDB-lite"/>
    </source>
</evidence>
<feature type="domain" description="SMP" evidence="4">
    <location>
        <begin position="37"/>
        <end position="67"/>
    </location>
</feature>
<feature type="compositionally biased region" description="Polar residues" evidence="3">
    <location>
        <begin position="39"/>
        <end position="58"/>
    </location>
</feature>
<protein>
    <submittedName>
        <fullName evidence="6">Late embryogenesis abundant protein D-34-like</fullName>
    </submittedName>
</protein>
<feature type="region of interest" description="Disordered" evidence="3">
    <location>
        <begin position="192"/>
        <end position="223"/>
    </location>
</feature>
<dbReference type="PANTHER" id="PTHR31174">
    <property type="entry name" value="SEED MATURATION FAMILY PROTEIN"/>
    <property type="match status" value="1"/>
</dbReference>
<dbReference type="Pfam" id="PF04927">
    <property type="entry name" value="SMP"/>
    <property type="match status" value="3"/>
</dbReference>
<dbReference type="OrthoDB" id="2014755at2759"/>
<comment type="similarity">
    <text evidence="1">Belongs to the LEA type SMP family.</text>
</comment>
<organism evidence="5 6">
    <name type="scientific">Nelumbo nucifera</name>
    <name type="common">Sacred lotus</name>
    <dbReference type="NCBI Taxonomy" id="4432"/>
    <lineage>
        <taxon>Eukaryota</taxon>
        <taxon>Viridiplantae</taxon>
        <taxon>Streptophyta</taxon>
        <taxon>Embryophyta</taxon>
        <taxon>Tracheophyta</taxon>
        <taxon>Spermatophyta</taxon>
        <taxon>Magnoliopsida</taxon>
        <taxon>Proteales</taxon>
        <taxon>Nelumbonaceae</taxon>
        <taxon>Nelumbo</taxon>
    </lineage>
</organism>
<feature type="compositionally biased region" description="Polar residues" evidence="3">
    <location>
        <begin position="1"/>
        <end position="10"/>
    </location>
</feature>
<dbReference type="AlphaFoldDB" id="A0A1U8BJB0"/>
<evidence type="ECO:0000313" key="6">
    <source>
        <dbReference type="RefSeq" id="XP_010277174.1"/>
    </source>
</evidence>
<proteinExistence type="inferred from homology"/>
<name>A0A1U8BJB0_NELNU</name>
<feature type="domain" description="SMP" evidence="4">
    <location>
        <begin position="176"/>
        <end position="234"/>
    </location>
</feature>
<dbReference type="KEGG" id="nnu:104611694"/>
<dbReference type="Proteomes" id="UP000189703">
    <property type="component" value="Unplaced"/>
</dbReference>